<reference evidence="2" key="1">
    <citation type="submission" date="2020-04" db="EMBL/GenBank/DDBJ databases">
        <title>Genome Assembly and Annotation of Botryosphaeria dothidea sdau 11-99, a Latent Pathogen of Apple Fruit Ring Rot in China.</title>
        <authorList>
            <person name="Yu C."/>
            <person name="Diao Y."/>
            <person name="Lu Q."/>
            <person name="Zhao J."/>
            <person name="Cui S."/>
            <person name="Peng C."/>
            <person name="He B."/>
            <person name="Liu H."/>
        </authorList>
    </citation>
    <scope>NUCLEOTIDE SEQUENCE [LARGE SCALE GENOMIC DNA]</scope>
    <source>
        <strain evidence="2">Sdau11-99</strain>
    </source>
</reference>
<evidence type="ECO:0000313" key="3">
    <source>
        <dbReference type="Proteomes" id="UP000572817"/>
    </source>
</evidence>
<comment type="caution">
    <text evidence="2">The sequence shown here is derived from an EMBL/GenBank/DDBJ whole genome shotgun (WGS) entry which is preliminary data.</text>
</comment>
<protein>
    <submittedName>
        <fullName evidence="2">Uncharacterized protein</fullName>
    </submittedName>
</protein>
<dbReference type="Proteomes" id="UP000572817">
    <property type="component" value="Unassembled WGS sequence"/>
</dbReference>
<proteinExistence type="predicted"/>
<keyword evidence="3" id="KW-1185">Reference proteome</keyword>
<evidence type="ECO:0000256" key="1">
    <source>
        <dbReference type="SAM" id="MobiDB-lite"/>
    </source>
</evidence>
<name>A0A8H4IKJ3_9PEZI</name>
<evidence type="ECO:0000313" key="2">
    <source>
        <dbReference type="EMBL" id="KAF4302504.1"/>
    </source>
</evidence>
<sequence>MPAIAQNQKQFSDGTKSAIEKPPTTLDAELDNLYFSSKSDNFADKPTEDKLAEVREAFGHDMTASENPKVKKDAEKKAAPSKRELNAKKLKAKMEKKR</sequence>
<dbReference type="AlphaFoldDB" id="A0A8H4IKJ3"/>
<dbReference type="EMBL" id="WWBZ02000073">
    <property type="protein sequence ID" value="KAF4302504.1"/>
    <property type="molecule type" value="Genomic_DNA"/>
</dbReference>
<feature type="compositionally biased region" description="Polar residues" evidence="1">
    <location>
        <begin position="1"/>
        <end position="15"/>
    </location>
</feature>
<feature type="compositionally biased region" description="Basic residues" evidence="1">
    <location>
        <begin position="88"/>
        <end position="98"/>
    </location>
</feature>
<feature type="region of interest" description="Disordered" evidence="1">
    <location>
        <begin position="1"/>
        <end position="22"/>
    </location>
</feature>
<feature type="region of interest" description="Disordered" evidence="1">
    <location>
        <begin position="59"/>
        <end position="98"/>
    </location>
</feature>
<accession>A0A8H4IKJ3</accession>
<gene>
    <name evidence="2" type="ORF">GTA08_BOTSDO09937</name>
</gene>
<feature type="compositionally biased region" description="Basic and acidic residues" evidence="1">
    <location>
        <begin position="68"/>
        <end position="87"/>
    </location>
</feature>
<organism evidence="2 3">
    <name type="scientific">Botryosphaeria dothidea</name>
    <dbReference type="NCBI Taxonomy" id="55169"/>
    <lineage>
        <taxon>Eukaryota</taxon>
        <taxon>Fungi</taxon>
        <taxon>Dikarya</taxon>
        <taxon>Ascomycota</taxon>
        <taxon>Pezizomycotina</taxon>
        <taxon>Dothideomycetes</taxon>
        <taxon>Dothideomycetes incertae sedis</taxon>
        <taxon>Botryosphaeriales</taxon>
        <taxon>Botryosphaeriaceae</taxon>
        <taxon>Botryosphaeria</taxon>
    </lineage>
</organism>